<dbReference type="InterPro" id="IPR029058">
    <property type="entry name" value="AB_hydrolase_fold"/>
</dbReference>
<dbReference type="RefSeq" id="WP_269479655.1">
    <property type="nucleotide sequence ID" value="NZ_JAPXGH010000047.1"/>
</dbReference>
<dbReference type="Proteomes" id="UP001075461">
    <property type="component" value="Unassembled WGS sequence"/>
</dbReference>
<evidence type="ECO:0000313" key="1">
    <source>
        <dbReference type="EMBL" id="MCZ6161184.1"/>
    </source>
</evidence>
<accession>A0A9Q4PUS4</accession>
<dbReference type="Gene3D" id="3.40.50.1820">
    <property type="entry name" value="alpha/beta hydrolase"/>
    <property type="match status" value="1"/>
</dbReference>
<dbReference type="EMBL" id="JAPXGP010000002">
    <property type="protein sequence ID" value="MCZ6161184.1"/>
    <property type="molecule type" value="Genomic_DNA"/>
</dbReference>
<dbReference type="Pfam" id="PF26363">
    <property type="entry name" value="Phospholipase-like"/>
    <property type="match status" value="1"/>
</dbReference>
<gene>
    <name evidence="1" type="ORF">O6B92_02305</name>
</gene>
<proteinExistence type="predicted"/>
<evidence type="ECO:0008006" key="3">
    <source>
        <dbReference type="Google" id="ProtNLM"/>
    </source>
</evidence>
<sequence>MPYSSFEKNIEDMGLLAKFVYAQNFSQLEKNLPNTYKVEYFNSNYSSGFAGALLRDKNSGNYIIAFRGTDELVDSLSWIGENTPQYQDAKNFVFDMIIKYGIDKSNLTITGHSLGGILTAQIASELHLKGYAYNPFGANLLSYKRYKKYANVINDWANKNIYTISYQDEGLINGDILSNLITNLIGSHLGKFIPILGKNVGLDGHDIDALNNAIKEHKDII</sequence>
<dbReference type="SUPFAM" id="SSF53474">
    <property type="entry name" value="alpha/beta-Hydrolases"/>
    <property type="match status" value="1"/>
</dbReference>
<organism evidence="1 2">
    <name type="scientific">Campylobacter ureolyticus</name>
    <dbReference type="NCBI Taxonomy" id="827"/>
    <lineage>
        <taxon>Bacteria</taxon>
        <taxon>Pseudomonadati</taxon>
        <taxon>Campylobacterota</taxon>
        <taxon>Epsilonproteobacteria</taxon>
        <taxon>Campylobacterales</taxon>
        <taxon>Campylobacteraceae</taxon>
        <taxon>Campylobacter</taxon>
    </lineage>
</organism>
<name>A0A9Q4PUS4_9BACT</name>
<comment type="caution">
    <text evidence="1">The sequence shown here is derived from an EMBL/GenBank/DDBJ whole genome shotgun (WGS) entry which is preliminary data.</text>
</comment>
<reference evidence="1" key="1">
    <citation type="submission" date="2022-12" db="EMBL/GenBank/DDBJ databases">
        <title>Species Delineation and Comparative Genomics within the Campylobacter ureolyticus Complex.</title>
        <authorList>
            <person name="Maki J."/>
            <person name="Howard M."/>
            <person name="Connelly S."/>
            <person name="Hardy D.J."/>
            <person name="Cameron A."/>
        </authorList>
    </citation>
    <scope>NUCLEOTIDE SEQUENCE</scope>
    <source>
        <strain evidence="1">URMC_786</strain>
    </source>
</reference>
<dbReference type="AlphaFoldDB" id="A0A9Q4PUS4"/>
<protein>
    <recommendedName>
        <fullName evidence="3">DUF2974 domain-containing protein</fullName>
    </recommendedName>
</protein>
<evidence type="ECO:0000313" key="2">
    <source>
        <dbReference type="Proteomes" id="UP001075461"/>
    </source>
</evidence>